<dbReference type="Proteomes" id="UP000234211">
    <property type="component" value="Unassembled WGS sequence"/>
</dbReference>
<dbReference type="InterPro" id="IPR050534">
    <property type="entry name" value="Coronavir_polyprotein_1ab"/>
</dbReference>
<dbReference type="GO" id="GO:0004386">
    <property type="term" value="F:helicase activity"/>
    <property type="evidence" value="ECO:0007669"/>
    <property type="project" value="UniProtKB-KW"/>
</dbReference>
<accession>A0A2H1YH27</accession>
<dbReference type="PANTHER" id="PTHR43788">
    <property type="entry name" value="DNA2/NAM7 HELICASE FAMILY MEMBER"/>
    <property type="match status" value="1"/>
</dbReference>
<dbReference type="Gene3D" id="3.40.50.300">
    <property type="entry name" value="P-loop containing nucleotide triphosphate hydrolases"/>
    <property type="match status" value="2"/>
</dbReference>
<dbReference type="InterPro" id="IPR041679">
    <property type="entry name" value="DNA2/NAM7-like_C"/>
</dbReference>
<keyword evidence="4" id="KW-0347">Helicase</keyword>
<organism evidence="8 9">
    <name type="scientific">Tenacibaculum piscium</name>
    <dbReference type="NCBI Taxonomy" id="1458515"/>
    <lineage>
        <taxon>Bacteria</taxon>
        <taxon>Pseudomonadati</taxon>
        <taxon>Bacteroidota</taxon>
        <taxon>Flavobacteriia</taxon>
        <taxon>Flavobacteriales</taxon>
        <taxon>Flavobacteriaceae</taxon>
        <taxon>Tenacibaculum</taxon>
    </lineage>
</organism>
<keyword evidence="2" id="KW-0547">Nucleotide-binding</keyword>
<dbReference type="Pfam" id="PF13086">
    <property type="entry name" value="AAA_11"/>
    <property type="match status" value="1"/>
</dbReference>
<keyword evidence="3" id="KW-0378">Hydrolase</keyword>
<dbReference type="SUPFAM" id="SSF52540">
    <property type="entry name" value="P-loop containing nucleoside triphosphate hydrolases"/>
    <property type="match status" value="1"/>
</dbReference>
<evidence type="ECO:0000256" key="5">
    <source>
        <dbReference type="ARBA" id="ARBA00022840"/>
    </source>
</evidence>
<dbReference type="OrthoDB" id="9757917at2"/>
<dbReference type="CDD" id="cd18808">
    <property type="entry name" value="SF1_C_Upf1"/>
    <property type="match status" value="1"/>
</dbReference>
<evidence type="ECO:0000256" key="2">
    <source>
        <dbReference type="ARBA" id="ARBA00022741"/>
    </source>
</evidence>
<evidence type="ECO:0000313" key="8">
    <source>
        <dbReference type="EMBL" id="SOS74796.1"/>
    </source>
</evidence>
<evidence type="ECO:0000256" key="4">
    <source>
        <dbReference type="ARBA" id="ARBA00022806"/>
    </source>
</evidence>
<evidence type="ECO:0008006" key="10">
    <source>
        <dbReference type="Google" id="ProtNLM"/>
    </source>
</evidence>
<proteinExistence type="inferred from homology"/>
<keyword evidence="5" id="KW-0067">ATP-binding</keyword>
<evidence type="ECO:0000256" key="1">
    <source>
        <dbReference type="ARBA" id="ARBA00007913"/>
    </source>
</evidence>
<feature type="domain" description="DNA2/NAM7 helicase-like C-terminal" evidence="7">
    <location>
        <begin position="800"/>
        <end position="984"/>
    </location>
</feature>
<dbReference type="Pfam" id="PF13087">
    <property type="entry name" value="AAA_12"/>
    <property type="match status" value="1"/>
</dbReference>
<sequence length="1009" mass="116212">MKDEKNWLQYYKNSLSDSENLAIDISKIKNLFHQKTADLSNGIINSKQANELLDIEERRINRLKGITKKEHPTWFKLQQTSVLFSLFNLEYQTDYQTEKKRIIHPFWIIATVNRSGELSAPKELFPLIVRNYLTPIADIKNDFIFSEIDTILNAQDIETPEPTYEDEQISWDDYWTYIHQIFTQITGNTLNHYKTQDYHTHYELTYFAVSSKISTAKSILFLYENLLKNEETKETALPVLSKIIDPFFSTENRKNPVTDADFLNYNHLHLGQMSNKFPLSISQRKTLLSYLISPENTIMAVNGPPGTGKTTLLQSLVATEFVKSVIKGEDAPVILACSNNNQAVTNIIDSFINSKSSLDALAMRWIPNFNGYATYLPSNSKNEKGLKNINFLKGNLFGHQGTLCDLENDTYLADAEYYFLTNYCHYFDTETNSLEDVCNDLQDEIITIQNTLIDGVNFSKDYINSINFINTILVNKADFIQKDAFKISKLKEWRTVITRLKSTINKNNFAAKIIQYFKIENSISIANNTAITSEVIFKISEETSNNYDKTVFFIKECIGNLNLALQANLKLKNWKSENKIIGFPVISEAKMWENEYEKINSNDNSARFFYDELDMELRHKAFLFSVHYWEARWLVATKDALKNDTEKGTGENAIKNKWKRRAMLTPCFVATFYMAPSHFLYSQFMGEDEYGKPIFEYLPLYNFLDFLIIDEAGQVTPEVSIPVFSLTKKAFVIGDLKQIEPIWAIPRKIDIGNLSNLHLLHEKENNKKEEIYLNEIGFLASSGSIMKMAQNACEFETFLAEQDQKERGLVLLEHRRCNDEIINFCNELAYNGILKPMKGVAKEHQIFPSMMAYHIEGVSERKFNSRYNISEVKAIITWLQQHKEQIQEAYNVVDIEHILGIITPFSSQKGELSKALTQAGFNVNKIKLGTVHALQGAERSIILFSSVYTNLDEGTLFFEKDNKPNMLNVAVSRAKESFILFGDTRIFDETKNTPSGILKKHLQIHEMKK</sequence>
<dbReference type="RefSeq" id="WP_101917327.1">
    <property type="nucleotide sequence ID" value="NZ_OENF01000034.1"/>
</dbReference>
<reference evidence="9" key="1">
    <citation type="submission" date="2017-11" db="EMBL/GenBank/DDBJ databases">
        <authorList>
            <person name="Duchaud E."/>
        </authorList>
    </citation>
    <scope>NUCLEOTIDE SEQUENCE [LARGE SCALE GENOMIC DNA]</scope>
    <source>
        <strain evidence="9">Tenacibaculum sp. TNO020</strain>
    </source>
</reference>
<evidence type="ECO:0000313" key="9">
    <source>
        <dbReference type="Proteomes" id="UP000234211"/>
    </source>
</evidence>
<dbReference type="InterPro" id="IPR027417">
    <property type="entry name" value="P-loop_NTPase"/>
</dbReference>
<dbReference type="PANTHER" id="PTHR43788:SF8">
    <property type="entry name" value="DNA-BINDING PROTEIN SMUBP-2"/>
    <property type="match status" value="1"/>
</dbReference>
<gene>
    <name evidence="8" type="ORF">TNO020_40013</name>
</gene>
<dbReference type="EMBL" id="OENF01000034">
    <property type="protein sequence ID" value="SOS74796.1"/>
    <property type="molecule type" value="Genomic_DNA"/>
</dbReference>
<dbReference type="InterPro" id="IPR047187">
    <property type="entry name" value="SF1_C_Upf1"/>
</dbReference>
<comment type="similarity">
    <text evidence="1">Belongs to the DNA2/NAM7 helicase family.</text>
</comment>
<evidence type="ECO:0000256" key="3">
    <source>
        <dbReference type="ARBA" id="ARBA00022801"/>
    </source>
</evidence>
<dbReference type="InterPro" id="IPR041677">
    <property type="entry name" value="DNA2/NAM7_AAA_11"/>
</dbReference>
<dbReference type="GO" id="GO:0005524">
    <property type="term" value="F:ATP binding"/>
    <property type="evidence" value="ECO:0007669"/>
    <property type="project" value="UniProtKB-KW"/>
</dbReference>
<dbReference type="GO" id="GO:0016787">
    <property type="term" value="F:hydrolase activity"/>
    <property type="evidence" value="ECO:0007669"/>
    <property type="project" value="UniProtKB-KW"/>
</dbReference>
<name>A0A2H1YH27_9FLAO</name>
<feature type="domain" description="DNA2/NAM7 helicase helicase" evidence="6">
    <location>
        <begin position="280"/>
        <end position="354"/>
    </location>
</feature>
<protein>
    <recommendedName>
        <fullName evidence="10">DNA2/NAM7 helicase-like C-terminal domain-containing protein</fullName>
    </recommendedName>
</protein>
<evidence type="ECO:0000259" key="7">
    <source>
        <dbReference type="Pfam" id="PF13087"/>
    </source>
</evidence>
<evidence type="ECO:0000259" key="6">
    <source>
        <dbReference type="Pfam" id="PF13086"/>
    </source>
</evidence>
<dbReference type="AlphaFoldDB" id="A0A2H1YH27"/>
<keyword evidence="9" id="KW-1185">Reference proteome</keyword>